<dbReference type="AlphaFoldDB" id="A0A4R1PUQ3"/>
<reference evidence="2 3" key="1">
    <citation type="submission" date="2019-03" db="EMBL/GenBank/DDBJ databases">
        <title>Genomic Encyclopedia of Type Strains, Phase IV (KMG-IV): sequencing the most valuable type-strain genomes for metagenomic binning, comparative biology and taxonomic classification.</title>
        <authorList>
            <person name="Goeker M."/>
        </authorList>
    </citation>
    <scope>NUCLEOTIDE SEQUENCE [LARGE SCALE GENOMIC DNA]</scope>
    <source>
        <strain evidence="2 3">DSM 15969</strain>
    </source>
</reference>
<feature type="transmembrane region" description="Helical" evidence="1">
    <location>
        <begin position="6"/>
        <end position="22"/>
    </location>
</feature>
<feature type="transmembrane region" description="Helical" evidence="1">
    <location>
        <begin position="92"/>
        <end position="109"/>
    </location>
</feature>
<keyword evidence="1" id="KW-0812">Transmembrane</keyword>
<name>A0A4R1PUQ3_9FIRM</name>
<proteinExistence type="predicted"/>
<sequence length="151" mass="18256">MSIELIIQYLSLVIAIIALIIGHKGMKRYLPVALFASLYANIWCYVATYFHWWEFPIRVMPHVQDVSFAANVITVPVLAMFWVRYSPMSRINWALLWSILLSVFEYFAVEYTDMISYHSGYAIYHSFILWMISWFIWYRFHIWFYKDGWRP</sequence>
<evidence type="ECO:0000313" key="2">
    <source>
        <dbReference type="EMBL" id="TCL35764.1"/>
    </source>
</evidence>
<accession>A0A4R1PUQ3</accession>
<feature type="transmembrane region" description="Helical" evidence="1">
    <location>
        <begin position="29"/>
        <end position="48"/>
    </location>
</feature>
<feature type="transmembrane region" description="Helical" evidence="1">
    <location>
        <begin position="121"/>
        <end position="140"/>
    </location>
</feature>
<evidence type="ECO:0000256" key="1">
    <source>
        <dbReference type="SAM" id="Phobius"/>
    </source>
</evidence>
<dbReference type="Proteomes" id="UP000295063">
    <property type="component" value="Unassembled WGS sequence"/>
</dbReference>
<dbReference type="InterPro" id="IPR048147">
    <property type="entry name" value="CBO0543-like"/>
</dbReference>
<organism evidence="2 3">
    <name type="scientific">Anaerospora hongkongensis</name>
    <dbReference type="NCBI Taxonomy" id="244830"/>
    <lineage>
        <taxon>Bacteria</taxon>
        <taxon>Bacillati</taxon>
        <taxon>Bacillota</taxon>
        <taxon>Negativicutes</taxon>
        <taxon>Selenomonadales</taxon>
        <taxon>Sporomusaceae</taxon>
        <taxon>Anaerospora</taxon>
    </lineage>
</organism>
<comment type="caution">
    <text evidence="2">The sequence shown here is derived from an EMBL/GenBank/DDBJ whole genome shotgun (WGS) entry which is preliminary data.</text>
</comment>
<keyword evidence="3" id="KW-1185">Reference proteome</keyword>
<dbReference type="EMBL" id="SLUI01000010">
    <property type="protein sequence ID" value="TCL35764.1"/>
    <property type="molecule type" value="Genomic_DNA"/>
</dbReference>
<keyword evidence="1" id="KW-1133">Transmembrane helix</keyword>
<protein>
    <submittedName>
        <fullName evidence="2">Uncharacterized protein</fullName>
    </submittedName>
</protein>
<dbReference type="RefSeq" id="WP_132082066.1">
    <property type="nucleotide sequence ID" value="NZ_DAMAKO010000010.1"/>
</dbReference>
<dbReference type="OrthoDB" id="1681079at2"/>
<gene>
    <name evidence="2" type="ORF">EV210_1104</name>
</gene>
<evidence type="ECO:0000313" key="3">
    <source>
        <dbReference type="Proteomes" id="UP000295063"/>
    </source>
</evidence>
<keyword evidence="1" id="KW-0472">Membrane</keyword>
<dbReference type="NCBIfam" id="NF041644">
    <property type="entry name" value="CBO0543_fam"/>
    <property type="match status" value="1"/>
</dbReference>
<feature type="transmembrane region" description="Helical" evidence="1">
    <location>
        <begin position="68"/>
        <end position="85"/>
    </location>
</feature>